<evidence type="ECO:0000313" key="1">
    <source>
        <dbReference type="Proteomes" id="UP000887580"/>
    </source>
</evidence>
<sequence length="285" mass="32633">MKEGGGRKKNMRIDAKLLAAKNMMVKFILFAFISAFLLKDVTAADCEKGVTDCYRTMFETIQPNGNISYSMTYSSYKQIFSTAYSMWEGYEAICVVQNDLQTCLQNGGYEDCINVKQLRNVSFVRQDDPYNAKSYVYDYLQYKYLCAELNNTNRDTHKCYRYNLMSIPPANCTLYSSNNDNSPDCFTRRIYLDCVYNYANAVCGEQSQCITKKIYTLSMCSDFDYYYEEKNQPSCGACTSRLVGSTDLLKDVCTDTNQDNAGTLPTMSITLLFFVTIVFQLFVKN</sequence>
<evidence type="ECO:0000313" key="2">
    <source>
        <dbReference type="WBParaSite" id="PS1159_v2.g17347.t1"/>
    </source>
</evidence>
<protein>
    <submittedName>
        <fullName evidence="2">Transmembrane protein</fullName>
    </submittedName>
</protein>
<reference evidence="2" key="1">
    <citation type="submission" date="2022-11" db="UniProtKB">
        <authorList>
            <consortium name="WormBaseParasite"/>
        </authorList>
    </citation>
    <scope>IDENTIFICATION</scope>
</reference>
<dbReference type="Proteomes" id="UP000887580">
    <property type="component" value="Unplaced"/>
</dbReference>
<organism evidence="1 2">
    <name type="scientific">Panagrolaimus sp. PS1159</name>
    <dbReference type="NCBI Taxonomy" id="55785"/>
    <lineage>
        <taxon>Eukaryota</taxon>
        <taxon>Metazoa</taxon>
        <taxon>Ecdysozoa</taxon>
        <taxon>Nematoda</taxon>
        <taxon>Chromadorea</taxon>
        <taxon>Rhabditida</taxon>
        <taxon>Tylenchina</taxon>
        <taxon>Panagrolaimomorpha</taxon>
        <taxon>Panagrolaimoidea</taxon>
        <taxon>Panagrolaimidae</taxon>
        <taxon>Panagrolaimus</taxon>
    </lineage>
</organism>
<proteinExistence type="predicted"/>
<dbReference type="WBParaSite" id="PS1159_v2.g17347.t1">
    <property type="protein sequence ID" value="PS1159_v2.g17347.t1"/>
    <property type="gene ID" value="PS1159_v2.g17347"/>
</dbReference>
<accession>A0AC35FIX6</accession>
<name>A0AC35FIX6_9BILA</name>